<dbReference type="AlphaFoldDB" id="A0A1G9A3Z3"/>
<proteinExistence type="predicted"/>
<name>A0A1G9A3Z3_9BACI</name>
<dbReference type="EMBL" id="FNFL01000003">
    <property type="protein sequence ID" value="SDK21977.1"/>
    <property type="molecule type" value="Genomic_DNA"/>
</dbReference>
<dbReference type="InterPro" id="IPR032359">
    <property type="entry name" value="KwaB-like"/>
</dbReference>
<sequence>MEKLKFYVLELSHNGESHYFIRRYSCNKLMAPRQVLLVRKENTFEHVKDNKVFTLETAIDAFVQGDKVFVLRDKQFAQMTGYYKKEREKADKVLNDIGNLNLVNGFDTLKEHCEQRISYVKKISKIDQSSVNKITFSKVLELKQSRGIDFVVDESSKTISFESDSQLKNVLDLLLDNFLISEVTGEPYRALNKKKDIKTA</sequence>
<dbReference type="RefSeq" id="WP_093214415.1">
    <property type="nucleotide sequence ID" value="NZ_FNFL01000003.1"/>
</dbReference>
<accession>A0A1G9A3Z3</accession>
<gene>
    <name evidence="1" type="ORF">SAMN05216243_2397</name>
</gene>
<evidence type="ECO:0000313" key="1">
    <source>
        <dbReference type="EMBL" id="SDK21977.1"/>
    </source>
</evidence>
<evidence type="ECO:0000313" key="2">
    <source>
        <dbReference type="Proteomes" id="UP000198694"/>
    </source>
</evidence>
<organism evidence="1 2">
    <name type="scientific">Sediminibacillus albus</name>
    <dbReference type="NCBI Taxonomy" id="407036"/>
    <lineage>
        <taxon>Bacteria</taxon>
        <taxon>Bacillati</taxon>
        <taxon>Bacillota</taxon>
        <taxon>Bacilli</taxon>
        <taxon>Bacillales</taxon>
        <taxon>Bacillaceae</taxon>
        <taxon>Sediminibacillus</taxon>
    </lineage>
</organism>
<protein>
    <recommendedName>
        <fullName evidence="3">DUF4868 domain-containing protein</fullName>
    </recommendedName>
</protein>
<dbReference type="Pfam" id="PF16162">
    <property type="entry name" value="KwaB"/>
    <property type="match status" value="1"/>
</dbReference>
<reference evidence="1 2" key="1">
    <citation type="submission" date="2016-10" db="EMBL/GenBank/DDBJ databases">
        <authorList>
            <person name="de Groot N.N."/>
        </authorList>
    </citation>
    <scope>NUCLEOTIDE SEQUENCE [LARGE SCALE GENOMIC DNA]</scope>
    <source>
        <strain evidence="1 2">CGMCC 1.6502</strain>
    </source>
</reference>
<dbReference type="STRING" id="407036.SAMN05216243_2397"/>
<evidence type="ECO:0008006" key="3">
    <source>
        <dbReference type="Google" id="ProtNLM"/>
    </source>
</evidence>
<dbReference type="Proteomes" id="UP000198694">
    <property type="component" value="Unassembled WGS sequence"/>
</dbReference>
<keyword evidence="2" id="KW-1185">Reference proteome</keyword>
<dbReference type="OrthoDB" id="2988409at2"/>